<dbReference type="GO" id="GO:0000166">
    <property type="term" value="F:nucleotide binding"/>
    <property type="evidence" value="ECO:0007669"/>
    <property type="project" value="InterPro"/>
</dbReference>
<dbReference type="RefSeq" id="WP_126294229.1">
    <property type="nucleotide sequence ID" value="NZ_RXNR01000022.1"/>
</dbReference>
<feature type="domain" description="SLH" evidence="4">
    <location>
        <begin position="33"/>
        <end position="96"/>
    </location>
</feature>
<dbReference type="InterPro" id="IPR029052">
    <property type="entry name" value="Metallo-depent_PP-like"/>
</dbReference>
<accession>A0A3S0JRZ3</accession>
<evidence type="ECO:0000256" key="1">
    <source>
        <dbReference type="ARBA" id="ARBA00022729"/>
    </source>
</evidence>
<dbReference type="Pfam" id="PF00149">
    <property type="entry name" value="Metallophos"/>
    <property type="match status" value="1"/>
</dbReference>
<evidence type="ECO:0000313" key="5">
    <source>
        <dbReference type="EMBL" id="RTQ93171.1"/>
    </source>
</evidence>
<comment type="caution">
    <text evidence="5">The sequence shown here is derived from an EMBL/GenBank/DDBJ whole genome shotgun (WGS) entry which is preliminary data.</text>
</comment>
<dbReference type="PROSITE" id="PS00785">
    <property type="entry name" value="5_NUCLEOTIDASE_1"/>
    <property type="match status" value="1"/>
</dbReference>
<gene>
    <name evidence="5" type="ORF">EKG35_09575</name>
</gene>
<dbReference type="InterPro" id="IPR008334">
    <property type="entry name" value="5'-Nucleotdase_C"/>
</dbReference>
<dbReference type="Pfam" id="PF00395">
    <property type="entry name" value="SLH"/>
    <property type="match status" value="3"/>
</dbReference>
<dbReference type="Gene3D" id="3.90.780.10">
    <property type="entry name" value="5'-Nucleotidase, C-terminal domain"/>
    <property type="match status" value="1"/>
</dbReference>
<protein>
    <recommendedName>
        <fullName evidence="4">SLH domain-containing protein</fullName>
    </recommendedName>
</protein>
<name>A0A3S0JRZ3_9BACI</name>
<dbReference type="GO" id="GO:0009166">
    <property type="term" value="P:nucleotide catabolic process"/>
    <property type="evidence" value="ECO:0007669"/>
    <property type="project" value="InterPro"/>
</dbReference>
<dbReference type="InterPro" id="IPR015943">
    <property type="entry name" value="WD40/YVTN_repeat-like_dom_sf"/>
</dbReference>
<dbReference type="Pfam" id="PF02872">
    <property type="entry name" value="5_nucleotid_C"/>
    <property type="match status" value="1"/>
</dbReference>
<dbReference type="PANTHER" id="PTHR11575:SF24">
    <property type="entry name" value="5'-NUCLEOTIDASE"/>
    <property type="match status" value="1"/>
</dbReference>
<dbReference type="Pfam" id="PF22494">
    <property type="entry name" value="choice_anch_I"/>
    <property type="match status" value="1"/>
</dbReference>
<reference evidence="5 6" key="1">
    <citation type="submission" date="2018-12" db="EMBL/GenBank/DDBJ databases">
        <authorList>
            <person name="Yu L."/>
        </authorList>
    </citation>
    <scope>NUCLEOTIDE SEQUENCE [LARGE SCALE GENOMIC DNA]</scope>
    <source>
        <strain evidence="5 6">S5H2222</strain>
    </source>
</reference>
<feature type="domain" description="SLH" evidence="4">
    <location>
        <begin position="98"/>
        <end position="157"/>
    </location>
</feature>
<dbReference type="SUPFAM" id="SSF55816">
    <property type="entry name" value="5'-nucleotidase (syn. UDP-sugar hydrolase), C-terminal domain"/>
    <property type="match status" value="1"/>
</dbReference>
<dbReference type="NCBIfam" id="NF038117">
    <property type="entry name" value="choice_anch_I"/>
    <property type="match status" value="1"/>
</dbReference>
<keyword evidence="1 3" id="KW-0732">Signal</keyword>
<feature type="region of interest" description="Disordered" evidence="2">
    <location>
        <begin position="498"/>
        <end position="517"/>
    </location>
</feature>
<dbReference type="Gene3D" id="2.130.10.10">
    <property type="entry name" value="YVTN repeat-like/Quinoprotein amine dehydrogenase"/>
    <property type="match status" value="1"/>
</dbReference>
<dbReference type="InterPro" id="IPR004843">
    <property type="entry name" value="Calcineurin-like_PHP"/>
</dbReference>
<dbReference type="GO" id="GO:0016788">
    <property type="term" value="F:hydrolase activity, acting on ester bonds"/>
    <property type="evidence" value="ECO:0007669"/>
    <property type="project" value="InterPro"/>
</dbReference>
<dbReference type="InterPro" id="IPR006179">
    <property type="entry name" value="5_nucleotidase/apyrase"/>
</dbReference>
<evidence type="ECO:0000256" key="3">
    <source>
        <dbReference type="SAM" id="SignalP"/>
    </source>
</evidence>
<dbReference type="EMBL" id="RXNR01000022">
    <property type="protein sequence ID" value="RTQ93171.1"/>
    <property type="molecule type" value="Genomic_DNA"/>
</dbReference>
<dbReference type="PANTHER" id="PTHR11575">
    <property type="entry name" value="5'-NUCLEOTIDASE-RELATED"/>
    <property type="match status" value="1"/>
</dbReference>
<dbReference type="SUPFAM" id="SSF50969">
    <property type="entry name" value="YVTN repeat-like/Quinoprotein amine dehydrogenase"/>
    <property type="match status" value="1"/>
</dbReference>
<proteinExistence type="predicted"/>
<dbReference type="GO" id="GO:0046872">
    <property type="term" value="F:metal ion binding"/>
    <property type="evidence" value="ECO:0007669"/>
    <property type="project" value="InterPro"/>
</dbReference>
<dbReference type="InterPro" id="IPR006146">
    <property type="entry name" value="5'-Nucleotdase_CS"/>
</dbReference>
<dbReference type="Gene3D" id="3.60.21.10">
    <property type="match status" value="1"/>
</dbReference>
<dbReference type="InterPro" id="IPR011044">
    <property type="entry name" value="Quino_amine_DH_bsu"/>
</dbReference>
<dbReference type="SUPFAM" id="SSF56300">
    <property type="entry name" value="Metallo-dependent phosphatases"/>
    <property type="match status" value="1"/>
</dbReference>
<evidence type="ECO:0000259" key="4">
    <source>
        <dbReference type="PROSITE" id="PS51272"/>
    </source>
</evidence>
<evidence type="ECO:0000256" key="2">
    <source>
        <dbReference type="SAM" id="MobiDB-lite"/>
    </source>
</evidence>
<evidence type="ECO:0000313" key="6">
    <source>
        <dbReference type="Proteomes" id="UP000276349"/>
    </source>
</evidence>
<dbReference type="InterPro" id="IPR001119">
    <property type="entry name" value="SLH_dom"/>
</dbReference>
<dbReference type="OrthoDB" id="9801679at2"/>
<dbReference type="PRINTS" id="PR01607">
    <property type="entry name" value="APYRASEFAMLY"/>
</dbReference>
<sequence length="1668" mass="178449">MKKKKYQKYFTATIAATVAASGVSTLAPNTTSANTSFSDVPSNYNFYKEVTNLAERGIIKGFEDGTFRPGDHVTRGQAAKIIAGALGLDTKNVKNPGFKDIPTSHQYYGAIAALANAGIISGYEDNTYRPGEPVQRNHMAKILAGAFELKPSTNSLPFTDVRSDYKNYISALYENGVTTGKTATTFDGSSNVTRGQLAAFVIRAENVKPSDQPEQQDQQLTLTIESVSNNTIQTSEGELNVASSLTPIFHSKNATALKGAKVTAVVSNGVITEVSSLTFNASGTEGKAVVFDGGNTTIQGAVTVNADFVALNNVTVAGNVTLTDKVVTDFSAEGLTANGELIIEEGAADQVASVNGFIAAESTKGPKIDLKKSKVKSVHAKRNNISLSSDTKLSEVKVSAKVSMLEINADAEKITINTTVNLEIKGKGAIDQVTIEQTIDLLLNLVGQIKELVTKNKDKSIELGANVTIETLVIPTSVEVSSIIKNYNSVKEKIKKVKDDKGSEVNPGNSWVGGGSGGWSGGGQNKNFTLSIMHTNDTHASLDNIAKTVTAVKEVRAEKPSSLLLNAGDVFSGTLYFNEFQGQADLAFMNLMKYDAMTFGNHEFDLGSSDEGHQGLIDFIKGAQFPFVSSNVDFSKDEKFQGLFTDLISSEPENGKIYNGIIKEINGEKVGIFGLTTAETKDLSSPGAITFEDYKAEAEKAVKAFEGQGVDKIIAITHIGYDDNAAIDNDLTLAKEVEGIDVIVGGHSHTTLSQPVVIAEDATPTVIVQTGANNSNLGVLDVEFDENGVVTKQAGELIAIGDQVEDAEAKALLAPYKEQVDKLAQEEIGVTAEVALENPRTGDVGNTTGESVRKNETVLGNLITDGMLAKAKKATNKNVIMALQNGGGIRAAIDSGPITVGEVIKVLPFGNTLAVMDVTGAELKEAFEISVGKYPGENGGFLHVAGGRVQFDASKPAGERVISVEYKDADGNFVEVQDDVMYTVATNAFTAQGGDGFTVFKKAYDEGRVTDLGLSDWENFREHLQSLETIPTETEGRIVNVAGTDVEPEPITGFYNSNPENLIVSQIARYDSGVGSTGTEILAYDAERQLAFVTNGAVSGFDIISFSSLKTGEFTDVPSTKRVLLSEFGIENVNDITSIASHPTEDLIAITAVSDPKTNAGYVVFASKNGEYISHVQVGALPDMVTFTPDGTKAIVANEGEPAEDYSVDPQGSISIINLNFNNEATSNEPLIKVTTDDVITLTFTESLLDDEVRMNSFVASGDSALVQLEPEYITVSNDSKTAYVSLQENNAIATVDLENGEILSVKGLGVKDHSVEGNEIDAHNKDGINIQKLPLLSFYMPDAIDTFTVGGKTYIITPNEGDARDWDAYSEETELKEIADKIKLNAENYQGYTQEELDAFITDGGLKKLEKIKLTKENGLNENGEYEALYAFGGRSFSIFDAETMDLVFDSGSDFEKIIAEKVPQHFNVDNEEVEVDNRSDNKGPEPETAVVGEIDGKLYAFIGLERFSGIMVYDLTDVNKPEFVTLISSRDFSENIKGDVSPEGLVFVSAEESPTGKALLVATHEVSGTVAVYEFGQDVPVQEISEDAFSGTASEPKVYEGNVKITIKNAAKLENATIKGDLILVGTPSETFEIINVKVEGNADLSGLEGDSFNFDGLEVTGNTTF</sequence>
<dbReference type="PROSITE" id="PS51272">
    <property type="entry name" value="SLH"/>
    <property type="match status" value="2"/>
</dbReference>
<organism evidence="5 6">
    <name type="scientific">Lysinibacillus telephonicus</name>
    <dbReference type="NCBI Taxonomy" id="1714840"/>
    <lineage>
        <taxon>Bacteria</taxon>
        <taxon>Bacillati</taxon>
        <taxon>Bacillota</taxon>
        <taxon>Bacilli</taxon>
        <taxon>Bacillales</taxon>
        <taxon>Bacillaceae</taxon>
        <taxon>Lysinibacillus</taxon>
    </lineage>
</organism>
<feature type="signal peptide" evidence="3">
    <location>
        <begin position="1"/>
        <end position="27"/>
    </location>
</feature>
<feature type="chain" id="PRO_5039517385" description="SLH domain-containing protein" evidence="3">
    <location>
        <begin position="28"/>
        <end position="1668"/>
    </location>
</feature>
<dbReference type="InterPro" id="IPR036907">
    <property type="entry name" value="5'-Nucleotdase_C_sf"/>
</dbReference>
<dbReference type="InterPro" id="IPR055188">
    <property type="entry name" value="Choice_anch_I"/>
</dbReference>
<keyword evidence="6" id="KW-1185">Reference proteome</keyword>
<dbReference type="Proteomes" id="UP000276349">
    <property type="component" value="Unassembled WGS sequence"/>
</dbReference>